<dbReference type="STRING" id="5875.Q4N6H6"/>
<dbReference type="VEuPathDB" id="PiroplasmaDB:TpMuguga_01g01194"/>
<dbReference type="RefSeq" id="XP_766715.1">
    <property type="nucleotide sequence ID" value="XM_761622.1"/>
</dbReference>
<dbReference type="PANTHER" id="PTHR15139">
    <property type="entry name" value="TUBULIN FOLDING COFACTOR C"/>
    <property type="match status" value="1"/>
</dbReference>
<dbReference type="eggNOG" id="KOG2512">
    <property type="taxonomic scope" value="Eukaryota"/>
</dbReference>
<dbReference type="InterPro" id="IPR027684">
    <property type="entry name" value="TBCC"/>
</dbReference>
<dbReference type="EMBL" id="AAGK01000001">
    <property type="protein sequence ID" value="EAN34432.1"/>
    <property type="molecule type" value="Genomic_DNA"/>
</dbReference>
<feature type="domain" description="C-CAP/cofactor C-like" evidence="2">
    <location>
        <begin position="123"/>
        <end position="275"/>
    </location>
</feature>
<dbReference type="GO" id="GO:0007023">
    <property type="term" value="P:post-chaperonin tubulin folding pathway"/>
    <property type="evidence" value="ECO:0007669"/>
    <property type="project" value="InterPro"/>
</dbReference>
<dbReference type="OMA" id="IWLSIAN"/>
<dbReference type="PANTHER" id="PTHR15139:SF0">
    <property type="entry name" value="TUBULIN-SPECIFIC CHAPERONE C"/>
    <property type="match status" value="1"/>
</dbReference>
<protein>
    <recommendedName>
        <fullName evidence="2">C-CAP/cofactor C-like domain-containing protein</fullName>
    </recommendedName>
</protein>
<dbReference type="InterPro" id="IPR012945">
    <property type="entry name" value="Tubulin-bd_cofactor_C_dom"/>
</dbReference>
<gene>
    <name evidence="3" type="ordered locus">TP01_1194</name>
</gene>
<dbReference type="InterPro" id="IPR016098">
    <property type="entry name" value="CAP/MinC_C"/>
</dbReference>
<dbReference type="GO" id="GO:0005737">
    <property type="term" value="C:cytoplasm"/>
    <property type="evidence" value="ECO:0007669"/>
    <property type="project" value="TreeGrafter"/>
</dbReference>
<dbReference type="InterPro" id="IPR017901">
    <property type="entry name" value="C-CAP_CF_C-like"/>
</dbReference>
<reference evidence="3 4" key="1">
    <citation type="journal article" date="2005" name="Science">
        <title>Genome sequence of Theileria parva, a bovine pathogen that transforms lymphocytes.</title>
        <authorList>
            <person name="Gardner M.J."/>
            <person name="Bishop R."/>
            <person name="Shah T."/>
            <person name="de Villiers E.P."/>
            <person name="Carlton J.M."/>
            <person name="Hall N."/>
            <person name="Ren Q."/>
            <person name="Paulsen I.T."/>
            <person name="Pain A."/>
            <person name="Berriman M."/>
            <person name="Wilson R.J.M."/>
            <person name="Sato S."/>
            <person name="Ralph S.A."/>
            <person name="Mann D.J."/>
            <person name="Xiong Z."/>
            <person name="Shallom S.J."/>
            <person name="Weidman J."/>
            <person name="Jiang L."/>
            <person name="Lynn J."/>
            <person name="Weaver B."/>
            <person name="Shoaibi A."/>
            <person name="Domingo A.R."/>
            <person name="Wasawo D."/>
            <person name="Crabtree J."/>
            <person name="Wortman J.R."/>
            <person name="Haas B."/>
            <person name="Angiuoli S.V."/>
            <person name="Creasy T.H."/>
            <person name="Lu C."/>
            <person name="Suh B."/>
            <person name="Silva J.C."/>
            <person name="Utterback T.R."/>
            <person name="Feldblyum T.V."/>
            <person name="Pertea M."/>
            <person name="Allen J."/>
            <person name="Nierman W.C."/>
            <person name="Taracha E.L.N."/>
            <person name="Salzberg S.L."/>
            <person name="White O.R."/>
            <person name="Fitzhugh H.A."/>
            <person name="Morzaria S."/>
            <person name="Venter J.C."/>
            <person name="Fraser C.M."/>
            <person name="Nene V."/>
        </authorList>
    </citation>
    <scope>NUCLEOTIDE SEQUENCE [LARGE SCALE GENOMIC DNA]</scope>
    <source>
        <strain evidence="3 4">Muguga</strain>
    </source>
</reference>
<accession>Q4N6H6</accession>
<dbReference type="GO" id="GO:0007021">
    <property type="term" value="P:tubulin complex assembly"/>
    <property type="evidence" value="ECO:0007669"/>
    <property type="project" value="TreeGrafter"/>
</dbReference>
<proteinExistence type="inferred from homology"/>
<dbReference type="InParanoid" id="Q4N6H6"/>
<organism evidence="3 4">
    <name type="scientific">Theileria parva</name>
    <name type="common">East coast fever infection agent</name>
    <dbReference type="NCBI Taxonomy" id="5875"/>
    <lineage>
        <taxon>Eukaryota</taxon>
        <taxon>Sar</taxon>
        <taxon>Alveolata</taxon>
        <taxon>Apicomplexa</taxon>
        <taxon>Aconoidasida</taxon>
        <taxon>Piroplasmida</taxon>
        <taxon>Theileriidae</taxon>
        <taxon>Theileria</taxon>
    </lineage>
</organism>
<comment type="caution">
    <text evidence="3">The sequence shown here is derived from an EMBL/GenBank/DDBJ whole genome shotgun (WGS) entry which is preliminary data.</text>
</comment>
<dbReference type="PROSITE" id="PS51329">
    <property type="entry name" value="C_CAP_COFACTOR_C"/>
    <property type="match status" value="1"/>
</dbReference>
<evidence type="ECO:0000259" key="2">
    <source>
        <dbReference type="PROSITE" id="PS51329"/>
    </source>
</evidence>
<evidence type="ECO:0000256" key="1">
    <source>
        <dbReference type="ARBA" id="ARBA00008848"/>
    </source>
</evidence>
<dbReference type="Pfam" id="PF07986">
    <property type="entry name" value="TBCC"/>
    <property type="match status" value="1"/>
</dbReference>
<dbReference type="AlphaFoldDB" id="Q4N6H6"/>
<comment type="similarity">
    <text evidence="1">Belongs to the TBCC family.</text>
</comment>
<evidence type="ECO:0000313" key="3">
    <source>
        <dbReference type="EMBL" id="EAN34432.1"/>
    </source>
</evidence>
<sequence>MEGVEYDVEYEVEYEVESLWKIAMEVELPSEMEKLVIKTQNIMKELINQALPNKPNPALYSKLNGVLSILNLKIKQSKPHAKFAFKSHNSFSNTSNITNTVEDTVNTIVEDTVNNTVEDVEETVDSVEEKKFGENYIIKNIKNQTILRVEDERLGSISLENIDRCRIFLLNASDSCFIYNSFNSILCVGVVSGSVMISGVRDSVIIATSRQLRVSNSHNTKLHINTITPPIIERSAGIVFVDNSVVYEWYVNHLELSGLGLEFPDNKHLIKDFTWHHQTKSPNFTILPKLPEISIPVIQPEPNIYTINQQDLNHLINQLQ</sequence>
<dbReference type="GeneID" id="3502523"/>
<dbReference type="KEGG" id="tpv:TP01_1194"/>
<name>Q4N6H6_THEPA</name>
<keyword evidence="4" id="KW-1185">Reference proteome</keyword>
<dbReference type="Gene3D" id="2.160.20.70">
    <property type="match status" value="1"/>
</dbReference>
<dbReference type="Proteomes" id="UP000001949">
    <property type="component" value="Unassembled WGS sequence"/>
</dbReference>
<evidence type="ECO:0000313" key="4">
    <source>
        <dbReference type="Proteomes" id="UP000001949"/>
    </source>
</evidence>